<dbReference type="AlphaFoldDB" id="A0A917IYA2"/>
<protein>
    <recommendedName>
        <fullName evidence="3">Outer membrane protein beta-barrel domain-containing protein</fullName>
    </recommendedName>
</protein>
<reference evidence="1" key="2">
    <citation type="submission" date="2020-09" db="EMBL/GenBank/DDBJ databases">
        <authorList>
            <person name="Sun Q."/>
            <person name="Zhou Y."/>
        </authorList>
    </citation>
    <scope>NUCLEOTIDE SEQUENCE</scope>
    <source>
        <strain evidence="1">CGMCC 1.15290</strain>
    </source>
</reference>
<accession>A0A917IYA2</accession>
<proteinExistence type="predicted"/>
<evidence type="ECO:0008006" key="3">
    <source>
        <dbReference type="Google" id="ProtNLM"/>
    </source>
</evidence>
<dbReference type="Proteomes" id="UP000627292">
    <property type="component" value="Unassembled WGS sequence"/>
</dbReference>
<name>A0A917IYA2_9BACT</name>
<dbReference type="EMBL" id="BMIB01000003">
    <property type="protein sequence ID" value="GGH69615.1"/>
    <property type="molecule type" value="Genomic_DNA"/>
</dbReference>
<evidence type="ECO:0000313" key="2">
    <source>
        <dbReference type="Proteomes" id="UP000627292"/>
    </source>
</evidence>
<evidence type="ECO:0000313" key="1">
    <source>
        <dbReference type="EMBL" id="GGH69615.1"/>
    </source>
</evidence>
<reference evidence="1" key="1">
    <citation type="journal article" date="2014" name="Int. J. Syst. Evol. Microbiol.">
        <title>Complete genome sequence of Corynebacterium casei LMG S-19264T (=DSM 44701T), isolated from a smear-ripened cheese.</title>
        <authorList>
            <consortium name="US DOE Joint Genome Institute (JGI-PGF)"/>
            <person name="Walter F."/>
            <person name="Albersmeier A."/>
            <person name="Kalinowski J."/>
            <person name="Ruckert C."/>
        </authorList>
    </citation>
    <scope>NUCLEOTIDE SEQUENCE</scope>
    <source>
        <strain evidence="1">CGMCC 1.15290</strain>
    </source>
</reference>
<keyword evidence="2" id="KW-1185">Reference proteome</keyword>
<gene>
    <name evidence="1" type="ORF">GCM10011379_27110</name>
</gene>
<comment type="caution">
    <text evidence="1">The sequence shown here is derived from an EMBL/GenBank/DDBJ whole genome shotgun (WGS) entry which is preliminary data.</text>
</comment>
<sequence>MADLRVGAVKLHAQFSYMTFPVMLRYKHASGLFVNAGPQVNLKISQSVENVGIPLNASEIEFALTGGLGYRHTSGFGVEARFVKGVNKQAIRTDTGRPVGFSPNIIQLSLFCLLLFDN</sequence>
<organism evidence="1 2">
    <name type="scientific">Filimonas zeae</name>
    <dbReference type="NCBI Taxonomy" id="1737353"/>
    <lineage>
        <taxon>Bacteria</taxon>
        <taxon>Pseudomonadati</taxon>
        <taxon>Bacteroidota</taxon>
        <taxon>Chitinophagia</taxon>
        <taxon>Chitinophagales</taxon>
        <taxon>Chitinophagaceae</taxon>
        <taxon>Filimonas</taxon>
    </lineage>
</organism>